<evidence type="ECO:0008006" key="5">
    <source>
        <dbReference type="Google" id="ProtNLM"/>
    </source>
</evidence>
<dbReference type="AlphaFoldDB" id="A0A5C5V4M9"/>
<dbReference type="RefSeq" id="WP_186767611.1">
    <property type="nucleotide sequence ID" value="NZ_SJPF01000003.1"/>
</dbReference>
<accession>A0A5C5V4M9</accession>
<evidence type="ECO:0000313" key="4">
    <source>
        <dbReference type="Proteomes" id="UP000318878"/>
    </source>
</evidence>
<dbReference type="EMBL" id="SJPF01000003">
    <property type="protein sequence ID" value="TWT32665.1"/>
    <property type="molecule type" value="Genomic_DNA"/>
</dbReference>
<evidence type="ECO:0000256" key="1">
    <source>
        <dbReference type="SAM" id="MobiDB-lite"/>
    </source>
</evidence>
<keyword evidence="2" id="KW-0732">Signal</keyword>
<name>A0A5C5V4M9_9BACT</name>
<protein>
    <recommendedName>
        <fullName evidence="5">Outer membrane protein beta-barrel domain-containing protein</fullName>
    </recommendedName>
</protein>
<evidence type="ECO:0000256" key="2">
    <source>
        <dbReference type="SAM" id="SignalP"/>
    </source>
</evidence>
<feature type="compositionally biased region" description="Low complexity" evidence="1">
    <location>
        <begin position="40"/>
        <end position="50"/>
    </location>
</feature>
<gene>
    <name evidence="3" type="ORF">Enr8_24700</name>
</gene>
<feature type="chain" id="PRO_5022964005" description="Outer membrane protein beta-barrel domain-containing protein" evidence="2">
    <location>
        <begin position="24"/>
        <end position="289"/>
    </location>
</feature>
<sequence precursor="true">MTIARRSISTLLTLALLCATAKADGLLNSAVSEAREGPTPSSAPAPSSSSKQSNHTDDDCSCDDSSSDSSGLFAGGVVLTLGALSSPWWGPHMALGDKFGVPSSFRDYPGQSTPGYMIIGEEWAERGKPYSVRTSVEYDNDFSDLSRIGTKLLVESKQRWGVDTQWNQYFENRPGRVDELTTGDVNLTFRFAQSETMQFRSGLGVNFLHDRSGTDAGFNFTYGVDWYPTKLLISSSELDWGYVGNASLFHFRTTLGIHYRRLETYIGYDYTNIETVELNGLVSGIRVWF</sequence>
<feature type="region of interest" description="Disordered" evidence="1">
    <location>
        <begin position="32"/>
        <end position="63"/>
    </location>
</feature>
<comment type="caution">
    <text evidence="3">The sequence shown here is derived from an EMBL/GenBank/DDBJ whole genome shotgun (WGS) entry which is preliminary data.</text>
</comment>
<reference evidence="3 4" key="1">
    <citation type="submission" date="2019-02" db="EMBL/GenBank/DDBJ databases">
        <title>Deep-cultivation of Planctomycetes and their phenomic and genomic characterization uncovers novel biology.</title>
        <authorList>
            <person name="Wiegand S."/>
            <person name="Jogler M."/>
            <person name="Boedeker C."/>
            <person name="Pinto D."/>
            <person name="Vollmers J."/>
            <person name="Rivas-Marin E."/>
            <person name="Kohn T."/>
            <person name="Peeters S.H."/>
            <person name="Heuer A."/>
            <person name="Rast P."/>
            <person name="Oberbeckmann S."/>
            <person name="Bunk B."/>
            <person name="Jeske O."/>
            <person name="Meyerdierks A."/>
            <person name="Storesund J.E."/>
            <person name="Kallscheuer N."/>
            <person name="Luecker S."/>
            <person name="Lage O.M."/>
            <person name="Pohl T."/>
            <person name="Merkel B.J."/>
            <person name="Hornburger P."/>
            <person name="Mueller R.-W."/>
            <person name="Bruemmer F."/>
            <person name="Labrenz M."/>
            <person name="Spormann A.M."/>
            <person name="Op Den Camp H."/>
            <person name="Overmann J."/>
            <person name="Amann R."/>
            <person name="Jetten M.S.M."/>
            <person name="Mascher T."/>
            <person name="Medema M.H."/>
            <person name="Devos D.P."/>
            <person name="Kaster A.-K."/>
            <person name="Ovreas L."/>
            <person name="Rohde M."/>
            <person name="Galperin M.Y."/>
            <person name="Jogler C."/>
        </authorList>
    </citation>
    <scope>NUCLEOTIDE SEQUENCE [LARGE SCALE GENOMIC DNA]</scope>
    <source>
        <strain evidence="3 4">Enr8</strain>
    </source>
</reference>
<keyword evidence="4" id="KW-1185">Reference proteome</keyword>
<organism evidence="3 4">
    <name type="scientific">Blastopirellula retiformator</name>
    <dbReference type="NCBI Taxonomy" id="2527970"/>
    <lineage>
        <taxon>Bacteria</taxon>
        <taxon>Pseudomonadati</taxon>
        <taxon>Planctomycetota</taxon>
        <taxon>Planctomycetia</taxon>
        <taxon>Pirellulales</taxon>
        <taxon>Pirellulaceae</taxon>
        <taxon>Blastopirellula</taxon>
    </lineage>
</organism>
<dbReference type="Proteomes" id="UP000318878">
    <property type="component" value="Unassembled WGS sequence"/>
</dbReference>
<evidence type="ECO:0000313" key="3">
    <source>
        <dbReference type="EMBL" id="TWT32665.1"/>
    </source>
</evidence>
<proteinExistence type="predicted"/>
<feature type="signal peptide" evidence="2">
    <location>
        <begin position="1"/>
        <end position="23"/>
    </location>
</feature>